<dbReference type="EMBL" id="MU003506">
    <property type="protein sequence ID" value="KAF2471079.1"/>
    <property type="molecule type" value="Genomic_DNA"/>
</dbReference>
<dbReference type="Proteomes" id="UP000799755">
    <property type="component" value="Unassembled WGS sequence"/>
</dbReference>
<name>A0ACB6QVL2_9PLEO</name>
<gene>
    <name evidence="1" type="ORF">BDR25DRAFT_261464</name>
</gene>
<protein>
    <submittedName>
        <fullName evidence="1">Uncharacterized protein</fullName>
    </submittedName>
</protein>
<evidence type="ECO:0000313" key="2">
    <source>
        <dbReference type="Proteomes" id="UP000799755"/>
    </source>
</evidence>
<accession>A0ACB6QVL2</accession>
<keyword evidence="2" id="KW-1185">Reference proteome</keyword>
<proteinExistence type="predicted"/>
<evidence type="ECO:0000313" key="1">
    <source>
        <dbReference type="EMBL" id="KAF2471079.1"/>
    </source>
</evidence>
<reference evidence="1" key="1">
    <citation type="journal article" date="2020" name="Stud. Mycol.">
        <title>101 Dothideomycetes genomes: a test case for predicting lifestyles and emergence of pathogens.</title>
        <authorList>
            <person name="Haridas S."/>
            <person name="Albert R."/>
            <person name="Binder M."/>
            <person name="Bloem J."/>
            <person name="Labutti K."/>
            <person name="Salamov A."/>
            <person name="Andreopoulos B."/>
            <person name="Baker S."/>
            <person name="Barry K."/>
            <person name="Bills G."/>
            <person name="Bluhm B."/>
            <person name="Cannon C."/>
            <person name="Castanera R."/>
            <person name="Culley D."/>
            <person name="Daum C."/>
            <person name="Ezra D."/>
            <person name="Gonzalez J."/>
            <person name="Henrissat B."/>
            <person name="Kuo A."/>
            <person name="Liang C."/>
            <person name="Lipzen A."/>
            <person name="Lutzoni F."/>
            <person name="Magnuson J."/>
            <person name="Mondo S."/>
            <person name="Nolan M."/>
            <person name="Ohm R."/>
            <person name="Pangilinan J."/>
            <person name="Park H.-J."/>
            <person name="Ramirez L."/>
            <person name="Alfaro M."/>
            <person name="Sun H."/>
            <person name="Tritt A."/>
            <person name="Yoshinaga Y."/>
            <person name="Zwiers L.-H."/>
            <person name="Turgeon B."/>
            <person name="Goodwin S."/>
            <person name="Spatafora J."/>
            <person name="Crous P."/>
            <person name="Grigoriev I."/>
        </authorList>
    </citation>
    <scope>NUCLEOTIDE SEQUENCE</scope>
    <source>
        <strain evidence="1">ATCC 200398</strain>
    </source>
</reference>
<comment type="caution">
    <text evidence="1">The sequence shown here is derived from an EMBL/GenBank/DDBJ whole genome shotgun (WGS) entry which is preliminary data.</text>
</comment>
<sequence length="339" mass="36805">MGSKAATKTRTPWSLRRKLILGTLIVIVILGLALGLGLGLTLGRDNGNDGGNDNGPETTPTSSPLPTPTNTLPWRPSVNESWQIILLNNIELDTNATSVTPNVSIYDIDLFTTPKSTMDTLHRLGKKVICYFSGGSYEPNRPDSGDFKPDDIGADLEGWPGEKWLRLGSENVRNIMKKRVEIAAEKGCDGVDVDNVDGYQNKNGLDLSAEDSISFMSYLSNITLPYNLTLGLKNAGDIIAQVLPITHFSVNEQCVENSECDTFHAFIDAGKPVFHIEYPDGAGSDLKADTVKHFCENSGAAQGSDGFSTVLKKMNLDGWVEYCDQKVETTAMNQTDPGN</sequence>
<organism evidence="1 2">
    <name type="scientific">Lindgomyces ingoldianus</name>
    <dbReference type="NCBI Taxonomy" id="673940"/>
    <lineage>
        <taxon>Eukaryota</taxon>
        <taxon>Fungi</taxon>
        <taxon>Dikarya</taxon>
        <taxon>Ascomycota</taxon>
        <taxon>Pezizomycotina</taxon>
        <taxon>Dothideomycetes</taxon>
        <taxon>Pleosporomycetidae</taxon>
        <taxon>Pleosporales</taxon>
        <taxon>Lindgomycetaceae</taxon>
        <taxon>Lindgomyces</taxon>
    </lineage>
</organism>